<keyword evidence="5 6" id="KW-0472">Membrane</keyword>
<evidence type="ECO:0000256" key="6">
    <source>
        <dbReference type="SAM" id="Phobius"/>
    </source>
</evidence>
<evidence type="ECO:0000313" key="7">
    <source>
        <dbReference type="EMBL" id="MCP9764762.1"/>
    </source>
</evidence>
<dbReference type="PANTHER" id="PTHR39087:SF2">
    <property type="entry name" value="UPF0104 MEMBRANE PROTEIN MJ1595"/>
    <property type="match status" value="1"/>
</dbReference>
<dbReference type="PANTHER" id="PTHR39087">
    <property type="entry name" value="UPF0104 MEMBRANE PROTEIN MJ1595"/>
    <property type="match status" value="1"/>
</dbReference>
<proteinExistence type="predicted"/>
<dbReference type="GO" id="GO:0005886">
    <property type="term" value="C:plasma membrane"/>
    <property type="evidence" value="ECO:0007669"/>
    <property type="project" value="UniProtKB-SubCell"/>
</dbReference>
<organism evidence="7 8">
    <name type="scientific">Lacihabitans soyangensis</name>
    <dbReference type="NCBI Taxonomy" id="869394"/>
    <lineage>
        <taxon>Bacteria</taxon>
        <taxon>Pseudomonadati</taxon>
        <taxon>Bacteroidota</taxon>
        <taxon>Cytophagia</taxon>
        <taxon>Cytophagales</taxon>
        <taxon>Leadbetterellaceae</taxon>
        <taxon>Lacihabitans</taxon>
    </lineage>
</organism>
<keyword evidence="4 6" id="KW-1133">Transmembrane helix</keyword>
<evidence type="ECO:0000256" key="4">
    <source>
        <dbReference type="ARBA" id="ARBA00022989"/>
    </source>
</evidence>
<dbReference type="RefSeq" id="WP_255038453.1">
    <property type="nucleotide sequence ID" value="NZ_RJUF01000176.1"/>
</dbReference>
<evidence type="ECO:0000256" key="3">
    <source>
        <dbReference type="ARBA" id="ARBA00022692"/>
    </source>
</evidence>
<sequence length="326" mass="35742">MKKALKYILPVGLGLALLNWVFKDIDLLVTLQSFKDANYVLVLFAAILALLAHISRAARWNIMLEPMGYKPSLKNTSIAVLIGYLTNLVFPRAGELARSASLQKSENVPFDKSFGAVIAERIIDVLILGVLVLINLLLEFGRIQSLFVDLFGNQNPIKLLTIAGGLILFGVLGLITFQKNKEKFLKIVLIKKIFDFTEGLRSGLLSVLKIEKSTQFFLHTIFIWAMYYASTYLLCKAVSLGDSLSFLAVLTILVMGSIGMAVPTIGGIGSYHLLVGKIVALYGLSNQDGISLATFLHTMTGILFILVFGLIAFIMSFLSTKKANVS</sequence>
<feature type="transmembrane region" description="Helical" evidence="6">
    <location>
        <begin position="247"/>
        <end position="274"/>
    </location>
</feature>
<keyword evidence="3 6" id="KW-0812">Transmembrane</keyword>
<evidence type="ECO:0000313" key="8">
    <source>
        <dbReference type="Proteomes" id="UP001204144"/>
    </source>
</evidence>
<reference evidence="7 8" key="1">
    <citation type="submission" date="2018-11" db="EMBL/GenBank/DDBJ databases">
        <title>Novel bacteria species description.</title>
        <authorList>
            <person name="Han J.-H."/>
        </authorList>
    </citation>
    <scope>NUCLEOTIDE SEQUENCE [LARGE SCALE GENOMIC DNA]</scope>
    <source>
        <strain evidence="7 8">KCTC23259</strain>
    </source>
</reference>
<evidence type="ECO:0000256" key="1">
    <source>
        <dbReference type="ARBA" id="ARBA00004651"/>
    </source>
</evidence>
<dbReference type="Proteomes" id="UP001204144">
    <property type="component" value="Unassembled WGS sequence"/>
</dbReference>
<dbReference type="Pfam" id="PF03706">
    <property type="entry name" value="LPG_synthase_TM"/>
    <property type="match status" value="1"/>
</dbReference>
<feature type="transmembrane region" description="Helical" evidence="6">
    <location>
        <begin position="39"/>
        <end position="55"/>
    </location>
</feature>
<evidence type="ECO:0000256" key="5">
    <source>
        <dbReference type="ARBA" id="ARBA00023136"/>
    </source>
</evidence>
<feature type="transmembrane region" description="Helical" evidence="6">
    <location>
        <begin position="216"/>
        <end position="235"/>
    </location>
</feature>
<keyword evidence="8" id="KW-1185">Reference proteome</keyword>
<dbReference type="AlphaFoldDB" id="A0AAE3H4E9"/>
<feature type="transmembrane region" description="Helical" evidence="6">
    <location>
        <begin position="159"/>
        <end position="177"/>
    </location>
</feature>
<protein>
    <submittedName>
        <fullName evidence="7">UPF0104 family protein</fullName>
    </submittedName>
</protein>
<gene>
    <name evidence="7" type="ORF">EGI31_17625</name>
</gene>
<comment type="caution">
    <text evidence="7">The sequence shown here is derived from an EMBL/GenBank/DDBJ whole genome shotgun (WGS) entry which is preliminary data.</text>
</comment>
<feature type="transmembrane region" description="Helical" evidence="6">
    <location>
        <begin position="294"/>
        <end position="318"/>
    </location>
</feature>
<dbReference type="InterPro" id="IPR022791">
    <property type="entry name" value="L-PG_synthase/AglD"/>
</dbReference>
<dbReference type="NCBIfam" id="TIGR00374">
    <property type="entry name" value="flippase-like domain"/>
    <property type="match status" value="1"/>
</dbReference>
<accession>A0AAE3H4E9</accession>
<dbReference type="EMBL" id="RJUF01000176">
    <property type="protein sequence ID" value="MCP9764762.1"/>
    <property type="molecule type" value="Genomic_DNA"/>
</dbReference>
<feature type="transmembrane region" description="Helical" evidence="6">
    <location>
        <begin position="114"/>
        <end position="138"/>
    </location>
</feature>
<evidence type="ECO:0000256" key="2">
    <source>
        <dbReference type="ARBA" id="ARBA00022475"/>
    </source>
</evidence>
<keyword evidence="2" id="KW-1003">Cell membrane</keyword>
<name>A0AAE3H4E9_9BACT</name>
<comment type="subcellular location">
    <subcellularLocation>
        <location evidence="1">Cell membrane</location>
        <topology evidence="1">Multi-pass membrane protein</topology>
    </subcellularLocation>
</comment>